<evidence type="ECO:0000313" key="4">
    <source>
        <dbReference type="Proteomes" id="UP000002035"/>
    </source>
</evidence>
<accession>C5FQE7</accession>
<keyword evidence="4" id="KW-1185">Reference proteome</keyword>
<evidence type="ECO:0000256" key="1">
    <source>
        <dbReference type="SAM" id="Coils"/>
    </source>
</evidence>
<feature type="coiled-coil region" evidence="1">
    <location>
        <begin position="669"/>
        <end position="738"/>
    </location>
</feature>
<feature type="coiled-coil region" evidence="1">
    <location>
        <begin position="453"/>
        <end position="490"/>
    </location>
</feature>
<dbReference type="STRING" id="554155.C5FQE7"/>
<feature type="coiled-coil region" evidence="1">
    <location>
        <begin position="525"/>
        <end position="640"/>
    </location>
</feature>
<protein>
    <submittedName>
        <fullName evidence="3">Uncharacterized protein</fullName>
    </submittedName>
</protein>
<dbReference type="RefSeq" id="XP_002847182.1">
    <property type="nucleotide sequence ID" value="XM_002847136.1"/>
</dbReference>
<reference evidence="4" key="1">
    <citation type="journal article" date="2012" name="MBio">
        <title>Comparative genome analysis of Trichophyton rubrum and related dermatophytes reveals candidate genes involved in infection.</title>
        <authorList>
            <person name="Martinez D.A."/>
            <person name="Oliver B.G."/>
            <person name="Graeser Y."/>
            <person name="Goldberg J.M."/>
            <person name="Li W."/>
            <person name="Martinez-Rossi N.M."/>
            <person name="Monod M."/>
            <person name="Shelest E."/>
            <person name="Barton R.C."/>
            <person name="Birch E."/>
            <person name="Brakhage A.A."/>
            <person name="Chen Z."/>
            <person name="Gurr S.J."/>
            <person name="Heiman D."/>
            <person name="Heitman J."/>
            <person name="Kosti I."/>
            <person name="Rossi A."/>
            <person name="Saif S."/>
            <person name="Samalova M."/>
            <person name="Saunders C.W."/>
            <person name="Shea T."/>
            <person name="Summerbell R.C."/>
            <person name="Xu J."/>
            <person name="Young S."/>
            <person name="Zeng Q."/>
            <person name="Birren B.W."/>
            <person name="Cuomo C.A."/>
            <person name="White T.C."/>
        </authorList>
    </citation>
    <scope>NUCLEOTIDE SEQUENCE [LARGE SCALE GENOMIC DNA]</scope>
    <source>
        <strain evidence="4">ATCC MYA-4605 / CBS 113480</strain>
    </source>
</reference>
<name>C5FQE7_ARTOC</name>
<feature type="compositionally biased region" description="Polar residues" evidence="2">
    <location>
        <begin position="262"/>
        <end position="284"/>
    </location>
</feature>
<dbReference type="EMBL" id="DS995704">
    <property type="protein sequence ID" value="EEQ32100.1"/>
    <property type="molecule type" value="Genomic_DNA"/>
</dbReference>
<dbReference type="OMA" id="RKTQFHT"/>
<dbReference type="eggNOG" id="ENOG502QQXV">
    <property type="taxonomic scope" value="Eukaryota"/>
</dbReference>
<sequence length="938" mass="104444">MMALLSLGTAVSVESLNTNQSERFPSCWQMETVSYLLTSWLYSGVCLPIGLSAKKASVPLQTSYEFFLKLTPECILNLAMIGAGGWFQGVLFDRLVSKTFPYFILCGYPFISPQTSFSYINLTPLSTTTSTPTISTMADPTTHNGGLSPAGGKIVKECIVEVPTAGIKDNHIFFVTRPPSSGMQDTGFQFARPTLPGRAFSSHPQPRCSQAVGREGTFSSQSQYNKEALAPDTTPQSGKVVTEDFGHADNGKARASERARTASPSLESGTPTSSAFSISSQNIPPSILSKNRKENISINTLQTTEDELFKLLIQKLKKREVAEAAAAKLRDELKANLRDAGEDNKLLTVRLKNLEYKYEEQQMEKTAQRQSIERWKVKFGKVRGLMVGIADHQERLLKEYRSIRKEQVSLNIEKDQINDSLNYLTESTKGLGKNISQYKAQLTGVIHQFTAEENALEALVKSKESQNKDMERLLEEKNQAIEDAQALACKIDSEKLTLELNSREAEKRIREELSRASLISKDQDRARFEQEKHTLTREKQQAEADNAKLGEELETMKAELVGTSAKHAELLFTVGNYQKKLDGAEKECETIKLAHEKAILALKQHQASQVGEKHNIQKQLEAIQEANIALKQENSALKLTNIANLGEHVTLKQENSALQQINVVNHKENASLQQENTDIKTQVTALKQENANIKAEKSILQKENARIKANKAVTETEKAALQEENTILKQANAEIKANNVTIIAENTALKERNDKLTADKLDCAAGTNTQSINILNDSDDGPIKKEKGDSSLKGILKETQSTTAPSIERPAQFHTPSKDTKKKRLRDVNAAPRRQSRVSSRFFDPQPTPSPSLSVITSQQGLTWAVNHSVDTFVTQSSVHSRKRRREETFNNRFGQKYTLLISYSLYIDHSTKYYTRPLDLCAPLILCKLILCSFSGC</sequence>
<feature type="region of interest" description="Disordered" evidence="2">
    <location>
        <begin position="771"/>
        <end position="850"/>
    </location>
</feature>
<organism evidence="3 4">
    <name type="scientific">Arthroderma otae (strain ATCC MYA-4605 / CBS 113480)</name>
    <name type="common">Microsporum canis</name>
    <dbReference type="NCBI Taxonomy" id="554155"/>
    <lineage>
        <taxon>Eukaryota</taxon>
        <taxon>Fungi</taxon>
        <taxon>Dikarya</taxon>
        <taxon>Ascomycota</taxon>
        <taxon>Pezizomycotina</taxon>
        <taxon>Eurotiomycetes</taxon>
        <taxon>Eurotiomycetidae</taxon>
        <taxon>Onygenales</taxon>
        <taxon>Arthrodermataceae</taxon>
        <taxon>Microsporum</taxon>
    </lineage>
</organism>
<evidence type="ECO:0000313" key="3">
    <source>
        <dbReference type="EMBL" id="EEQ32100.1"/>
    </source>
</evidence>
<feature type="coiled-coil region" evidence="1">
    <location>
        <begin position="312"/>
        <end position="371"/>
    </location>
</feature>
<evidence type="ECO:0000256" key="2">
    <source>
        <dbReference type="SAM" id="MobiDB-lite"/>
    </source>
</evidence>
<feature type="region of interest" description="Disordered" evidence="2">
    <location>
        <begin position="199"/>
        <end position="287"/>
    </location>
</feature>
<dbReference type="Proteomes" id="UP000002035">
    <property type="component" value="Unassembled WGS sequence"/>
</dbReference>
<dbReference type="VEuPathDB" id="FungiDB:MCYG_04919"/>
<dbReference type="OrthoDB" id="4201669at2759"/>
<feature type="compositionally biased region" description="Basic and acidic residues" evidence="2">
    <location>
        <begin position="781"/>
        <end position="790"/>
    </location>
</feature>
<dbReference type="HOGENOM" id="CLU_368094_0_0_1"/>
<gene>
    <name evidence="3" type="ORF">MCYG_04919</name>
</gene>
<proteinExistence type="predicted"/>
<feature type="compositionally biased region" description="Basic and acidic residues" evidence="2">
    <location>
        <begin position="241"/>
        <end position="260"/>
    </location>
</feature>
<keyword evidence="1" id="KW-0175">Coiled coil</keyword>
<dbReference type="AlphaFoldDB" id="C5FQE7"/>
<dbReference type="GeneID" id="9223787"/>